<dbReference type="EMBL" id="KB742523">
    <property type="protein sequence ID" value="EOB07511.1"/>
    <property type="molecule type" value="Genomic_DNA"/>
</dbReference>
<evidence type="ECO:0000313" key="2">
    <source>
        <dbReference type="EMBL" id="EOB07511.1"/>
    </source>
</evidence>
<feature type="region of interest" description="Disordered" evidence="1">
    <location>
        <begin position="102"/>
        <end position="140"/>
    </location>
</feature>
<organism evidence="2 3">
    <name type="scientific">Anas platyrhynchos</name>
    <name type="common">Mallard</name>
    <name type="synonym">Anas boschas</name>
    <dbReference type="NCBI Taxonomy" id="8839"/>
    <lineage>
        <taxon>Eukaryota</taxon>
        <taxon>Metazoa</taxon>
        <taxon>Chordata</taxon>
        <taxon>Craniata</taxon>
        <taxon>Vertebrata</taxon>
        <taxon>Euteleostomi</taxon>
        <taxon>Archelosauria</taxon>
        <taxon>Archosauria</taxon>
        <taxon>Dinosauria</taxon>
        <taxon>Saurischia</taxon>
        <taxon>Theropoda</taxon>
        <taxon>Coelurosauria</taxon>
        <taxon>Aves</taxon>
        <taxon>Neognathae</taxon>
        <taxon>Galloanserae</taxon>
        <taxon>Anseriformes</taxon>
        <taxon>Anatidae</taxon>
        <taxon>Anatinae</taxon>
        <taxon>Anas</taxon>
    </lineage>
</organism>
<sequence length="205" mass="22215">MDLLRVFFIHHKPCLDLASTAWAMGSSPARHNYSWTLLKLHNLGSISAEGSGTGMYFIFKKAHSFLATCTESSSAPSLCSTVLQPGLMQQLKRVMKASCLKPDPSHRARAAQPRQAEPHEPRSPLPPSGATSSRLPLARSPLLCPHSPTEGFGAPPSCLPVNSPAKGHLGKLAVQHLASVPARLMIQQPYGFRTWEGCARNRKCS</sequence>
<protein>
    <submittedName>
        <fullName evidence="2">Uncharacterized protein</fullName>
    </submittedName>
</protein>
<proteinExistence type="predicted"/>
<dbReference type="Proteomes" id="UP000296049">
    <property type="component" value="Unassembled WGS sequence"/>
</dbReference>
<evidence type="ECO:0000313" key="3">
    <source>
        <dbReference type="Proteomes" id="UP000296049"/>
    </source>
</evidence>
<gene>
    <name evidence="2" type="ORF">Anapl_02011</name>
</gene>
<name>R0KB01_ANAPL</name>
<reference evidence="3" key="1">
    <citation type="journal article" date="2013" name="Nat. Genet.">
        <title>The duck genome and transcriptome provide insight into an avian influenza virus reservoir species.</title>
        <authorList>
            <person name="Huang Y."/>
            <person name="Li Y."/>
            <person name="Burt D.W."/>
            <person name="Chen H."/>
            <person name="Zhang Y."/>
            <person name="Qian W."/>
            <person name="Kim H."/>
            <person name="Gan S."/>
            <person name="Zhao Y."/>
            <person name="Li J."/>
            <person name="Yi K."/>
            <person name="Feng H."/>
            <person name="Zhu P."/>
            <person name="Li B."/>
            <person name="Liu Q."/>
            <person name="Fairley S."/>
            <person name="Magor K.E."/>
            <person name="Du Z."/>
            <person name="Hu X."/>
            <person name="Goodman L."/>
            <person name="Tafer H."/>
            <person name="Vignal A."/>
            <person name="Lee T."/>
            <person name="Kim K.W."/>
            <person name="Sheng Z."/>
            <person name="An Y."/>
            <person name="Searle S."/>
            <person name="Herrero J."/>
            <person name="Groenen M.A."/>
            <person name="Crooijmans R.P."/>
            <person name="Faraut T."/>
            <person name="Cai Q."/>
            <person name="Webster R.G."/>
            <person name="Aldridge J.R."/>
            <person name="Warren W.C."/>
            <person name="Bartschat S."/>
            <person name="Kehr S."/>
            <person name="Marz M."/>
            <person name="Stadler P.F."/>
            <person name="Smith J."/>
            <person name="Kraus R.H."/>
            <person name="Zhao Y."/>
            <person name="Ren L."/>
            <person name="Fei J."/>
            <person name="Morisson M."/>
            <person name="Kaiser P."/>
            <person name="Griffin D.K."/>
            <person name="Rao M."/>
            <person name="Pitel F."/>
            <person name="Wang J."/>
            <person name="Li N."/>
        </authorList>
    </citation>
    <scope>NUCLEOTIDE SEQUENCE [LARGE SCALE GENOMIC DNA]</scope>
</reference>
<accession>R0KB01</accession>
<keyword evidence="3" id="KW-1185">Reference proteome</keyword>
<evidence type="ECO:0000256" key="1">
    <source>
        <dbReference type="SAM" id="MobiDB-lite"/>
    </source>
</evidence>
<dbReference type="AlphaFoldDB" id="R0KB01"/>